<keyword evidence="3" id="KW-0285">Flavoprotein</keyword>
<dbReference type="InterPro" id="IPR050562">
    <property type="entry name" value="FAD_mOase_fung"/>
</dbReference>
<dbReference type="Pfam" id="PF01494">
    <property type="entry name" value="FAD_binding_3"/>
    <property type="match status" value="2"/>
</dbReference>
<dbReference type="RefSeq" id="XP_038746452.1">
    <property type="nucleotide sequence ID" value="XM_038887976.1"/>
</dbReference>
<keyword evidence="7" id="KW-0812">Transmembrane</keyword>
<gene>
    <name evidence="9" type="ORF">CkaCkLH20_05257</name>
</gene>
<dbReference type="InterPro" id="IPR036188">
    <property type="entry name" value="FAD/NAD-bd_sf"/>
</dbReference>
<organism evidence="9 10">
    <name type="scientific">Colletotrichum karsti</name>
    <dbReference type="NCBI Taxonomy" id="1095194"/>
    <lineage>
        <taxon>Eukaryota</taxon>
        <taxon>Fungi</taxon>
        <taxon>Dikarya</taxon>
        <taxon>Ascomycota</taxon>
        <taxon>Pezizomycotina</taxon>
        <taxon>Sordariomycetes</taxon>
        <taxon>Hypocreomycetidae</taxon>
        <taxon>Glomerellales</taxon>
        <taxon>Glomerellaceae</taxon>
        <taxon>Colletotrichum</taxon>
        <taxon>Colletotrichum boninense species complex</taxon>
    </lineage>
</organism>
<keyword evidence="7" id="KW-0472">Membrane</keyword>
<dbReference type="PANTHER" id="PTHR47356">
    <property type="entry name" value="FAD-DEPENDENT MONOOXYGENASE ASQG-RELATED"/>
    <property type="match status" value="1"/>
</dbReference>
<sequence length="779" mass="85142">MGFKVIIAGGSVSGLSLANMLERLNIDYVLLEAYPEIAPQVGASIGLLPNGFRILDQINCYEPIREIAGDYYLKASIRGSDGGVRSENSTASIHHMEHRLGYPSIFVDRQMLLHVLYDNLKHKDRILTKKRVSRIGLAKNGVQVHTEDGSLFEGDIIVGADGIHSTVRKEMWRIGKEESPGYFPPDEESRVPVDTKCIFGISKRPKDLAPNGQQMVHHAGRSYLIVHAPGNRTFWFLFKGVDKTMYGKDIPRYSKDDLEKLAREHLDDKIVDNLTFGDIYKNRIMSTLVPLEEYVFDKWHYKRIVTIGDASHKIDPISGQGGNGAIEAAALLVNALADMLEKSKDKPSETEIVNALAQVHENRHARAKDLVKQAHGLQMIMTGRSPLSKLVLNVVMPILGEEAFLRTVTPIATASHHVERLPLPKRSRLVPFDDELPTRPVKSSWGFWVPWLFSVGSLGAMLYHTSNPENFSNIVGSFKAMQALLPGGPSTLGGFEQAPGSMTAAVVENTVETVRLRANLFSTLAIWFIEGHRIGNNLAVTTWPSFAVAAYSFLGPNAVMPSFCLSTLLLASNNIPGRHVPTNIAKSVLPAIVTGYGIPMILASLPIHNPQLRQIVDFAANTAPMWSAVLLKIFPAAIKAAKTAINPPKPGVEVKDEEKEEFTDMYRKTDVAPLKLTYAFTAGVCAVAHVASAVYTTFEKPSDVGSAGLFAGGSALYGLASVALSLYLTWDMRARGFLTNKQSGVAGLVSVAGNLLFGPGAALSGFYYWREDVLSSLGD</sequence>
<reference evidence="9" key="1">
    <citation type="submission" date="2020-03" db="EMBL/GenBank/DDBJ databases">
        <authorList>
            <person name="He L."/>
        </authorList>
    </citation>
    <scope>NUCLEOTIDE SEQUENCE</scope>
    <source>
        <strain evidence="9">CkLH20</strain>
    </source>
</reference>
<evidence type="ECO:0000256" key="6">
    <source>
        <dbReference type="ARBA" id="ARBA00023033"/>
    </source>
</evidence>
<dbReference type="Gene3D" id="3.50.50.60">
    <property type="entry name" value="FAD/NAD(P)-binding domain"/>
    <property type="match status" value="1"/>
</dbReference>
<name>A0A9P6LL92_9PEZI</name>
<evidence type="ECO:0000256" key="3">
    <source>
        <dbReference type="ARBA" id="ARBA00022630"/>
    </source>
</evidence>
<evidence type="ECO:0000256" key="5">
    <source>
        <dbReference type="ARBA" id="ARBA00023002"/>
    </source>
</evidence>
<reference evidence="9" key="2">
    <citation type="submission" date="2020-11" db="EMBL/GenBank/DDBJ databases">
        <title>Whole genome sequencing of Colletotrichum sp.</title>
        <authorList>
            <person name="Li H."/>
        </authorList>
    </citation>
    <scope>NUCLEOTIDE SEQUENCE</scope>
    <source>
        <strain evidence="9">CkLH20</strain>
    </source>
</reference>
<keyword evidence="10" id="KW-1185">Reference proteome</keyword>
<dbReference type="PANTHER" id="PTHR47356:SF2">
    <property type="entry name" value="FAD-BINDING DOMAIN-CONTAINING PROTEIN-RELATED"/>
    <property type="match status" value="1"/>
</dbReference>
<dbReference type="EMBL" id="JAATWM020000015">
    <property type="protein sequence ID" value="KAF9876991.1"/>
    <property type="molecule type" value="Genomic_DNA"/>
</dbReference>
<dbReference type="OrthoDB" id="16820at2759"/>
<feature type="domain" description="FAD-binding" evidence="8">
    <location>
        <begin position="282"/>
        <end position="373"/>
    </location>
</feature>
<accession>A0A9P6LL92</accession>
<feature type="transmembrane region" description="Helical" evidence="7">
    <location>
        <begin position="707"/>
        <end position="728"/>
    </location>
</feature>
<evidence type="ECO:0000256" key="1">
    <source>
        <dbReference type="ARBA" id="ARBA00001974"/>
    </source>
</evidence>
<keyword evidence="7" id="KW-1133">Transmembrane helix</keyword>
<protein>
    <submittedName>
        <fullName evidence="9">FAD binding domain protein</fullName>
    </submittedName>
</protein>
<keyword evidence="5" id="KW-0560">Oxidoreductase</keyword>
<feature type="transmembrane region" description="Helical" evidence="7">
    <location>
        <begin position="676"/>
        <end position="695"/>
    </location>
</feature>
<keyword evidence="6" id="KW-0503">Monooxygenase</keyword>
<dbReference type="AlphaFoldDB" id="A0A9P6LL92"/>
<dbReference type="GO" id="GO:0004497">
    <property type="term" value="F:monooxygenase activity"/>
    <property type="evidence" value="ECO:0007669"/>
    <property type="project" value="UniProtKB-KW"/>
</dbReference>
<dbReference type="GO" id="GO:0071949">
    <property type="term" value="F:FAD binding"/>
    <property type="evidence" value="ECO:0007669"/>
    <property type="project" value="InterPro"/>
</dbReference>
<comment type="similarity">
    <text evidence="2">Belongs to the paxM FAD-dependent monooxygenase family.</text>
</comment>
<evidence type="ECO:0000259" key="8">
    <source>
        <dbReference type="Pfam" id="PF01494"/>
    </source>
</evidence>
<evidence type="ECO:0000313" key="9">
    <source>
        <dbReference type="EMBL" id="KAF9876991.1"/>
    </source>
</evidence>
<comment type="caution">
    <text evidence="9">The sequence shown here is derived from an EMBL/GenBank/DDBJ whole genome shotgun (WGS) entry which is preliminary data.</text>
</comment>
<keyword evidence="4" id="KW-0274">FAD</keyword>
<dbReference type="GeneID" id="62161050"/>
<comment type="cofactor">
    <cofactor evidence="1">
        <name>FAD</name>
        <dbReference type="ChEBI" id="CHEBI:57692"/>
    </cofactor>
</comment>
<evidence type="ECO:0000256" key="4">
    <source>
        <dbReference type="ARBA" id="ARBA00022827"/>
    </source>
</evidence>
<feature type="transmembrane region" description="Helical" evidence="7">
    <location>
        <begin position="748"/>
        <end position="769"/>
    </location>
</feature>
<dbReference type="InterPro" id="IPR002938">
    <property type="entry name" value="FAD-bd"/>
</dbReference>
<feature type="domain" description="FAD-binding" evidence="8">
    <location>
        <begin position="4"/>
        <end position="171"/>
    </location>
</feature>
<dbReference type="SUPFAM" id="SSF51905">
    <property type="entry name" value="FAD/NAD(P)-binding domain"/>
    <property type="match status" value="1"/>
</dbReference>
<evidence type="ECO:0000256" key="7">
    <source>
        <dbReference type="SAM" id="Phobius"/>
    </source>
</evidence>
<dbReference type="Proteomes" id="UP000781932">
    <property type="component" value="Unassembled WGS sequence"/>
</dbReference>
<dbReference type="PRINTS" id="PR00420">
    <property type="entry name" value="RNGMNOXGNASE"/>
</dbReference>
<proteinExistence type="inferred from homology"/>
<evidence type="ECO:0000313" key="10">
    <source>
        <dbReference type="Proteomes" id="UP000781932"/>
    </source>
</evidence>
<evidence type="ECO:0000256" key="2">
    <source>
        <dbReference type="ARBA" id="ARBA00007992"/>
    </source>
</evidence>